<evidence type="ECO:0000256" key="1">
    <source>
        <dbReference type="SAM" id="Coils"/>
    </source>
</evidence>
<evidence type="ECO:0000256" key="2">
    <source>
        <dbReference type="SAM" id="MobiDB-lite"/>
    </source>
</evidence>
<organism evidence="4 5">
    <name type="scientific">Poseidonocella pacifica</name>
    <dbReference type="NCBI Taxonomy" id="871651"/>
    <lineage>
        <taxon>Bacteria</taxon>
        <taxon>Pseudomonadati</taxon>
        <taxon>Pseudomonadota</taxon>
        <taxon>Alphaproteobacteria</taxon>
        <taxon>Rhodobacterales</taxon>
        <taxon>Roseobacteraceae</taxon>
        <taxon>Poseidonocella</taxon>
    </lineage>
</organism>
<dbReference type="PANTHER" id="PTHR32309:SF13">
    <property type="entry name" value="FERRIC ENTEROBACTIN TRANSPORT PROTEIN FEPE"/>
    <property type="match status" value="1"/>
</dbReference>
<dbReference type="Proteomes" id="UP000198796">
    <property type="component" value="Unassembled WGS sequence"/>
</dbReference>
<feature type="transmembrane region" description="Helical" evidence="3">
    <location>
        <begin position="180"/>
        <end position="203"/>
    </location>
</feature>
<dbReference type="OrthoDB" id="7810642at2"/>
<reference evidence="4 5" key="1">
    <citation type="submission" date="2016-10" db="EMBL/GenBank/DDBJ databases">
        <authorList>
            <person name="de Groot N.N."/>
        </authorList>
    </citation>
    <scope>NUCLEOTIDE SEQUENCE [LARGE SCALE GENOMIC DNA]</scope>
    <source>
        <strain evidence="4 5">DSM 29316</strain>
    </source>
</reference>
<feature type="region of interest" description="Disordered" evidence="2">
    <location>
        <begin position="1"/>
        <end position="67"/>
    </location>
</feature>
<evidence type="ECO:0000313" key="4">
    <source>
        <dbReference type="EMBL" id="SFB18448.1"/>
    </source>
</evidence>
<dbReference type="PANTHER" id="PTHR32309">
    <property type="entry name" value="TYROSINE-PROTEIN KINASE"/>
    <property type="match status" value="1"/>
</dbReference>
<dbReference type="EMBL" id="FOJU01000009">
    <property type="protein sequence ID" value="SFB18448.1"/>
    <property type="molecule type" value="Genomic_DNA"/>
</dbReference>
<dbReference type="AlphaFoldDB" id="A0A1I0Z1Z3"/>
<gene>
    <name evidence="4" type="ORF">SAMN05421688_3493</name>
</gene>
<dbReference type="STRING" id="871651.SAMN05421688_3493"/>
<feature type="compositionally biased region" description="Low complexity" evidence="2">
    <location>
        <begin position="55"/>
        <end position="66"/>
    </location>
</feature>
<dbReference type="RefSeq" id="WP_092066998.1">
    <property type="nucleotide sequence ID" value="NZ_FOJU01000009.1"/>
</dbReference>
<feature type="region of interest" description="Disordered" evidence="2">
    <location>
        <begin position="125"/>
        <end position="165"/>
    </location>
</feature>
<keyword evidence="1" id="KW-0175">Coiled coil</keyword>
<evidence type="ECO:0000313" key="5">
    <source>
        <dbReference type="Proteomes" id="UP000198796"/>
    </source>
</evidence>
<keyword evidence="5" id="KW-1185">Reference proteome</keyword>
<keyword evidence="3" id="KW-1133">Transmembrane helix</keyword>
<dbReference type="GO" id="GO:0004713">
    <property type="term" value="F:protein tyrosine kinase activity"/>
    <property type="evidence" value="ECO:0007669"/>
    <property type="project" value="TreeGrafter"/>
</dbReference>
<sequence length="541" mass="59909">MTMKPKARKYRIRRRASSEQHAGSSPEAAAPGPIDIAKTTSPAAPEGAAVESTTGAIAGPPEGAAADLEAIRGEELTARQLRMARRMAQKQGLSPSSDLDAVRLLRANGIDPFKRTNTLRLVVSSAEESAPEANTAASLPQTRPQPAPPDLPRPPSPAQRRSEEVARIQRDIARRRRRKLGLLFLRLAVFVGLPTLIAADYFYRIATPMYATKSEFVIQQAEGGSGGSGLGGLLPAQFNTNQDSIAVQSYLENRAAMLRLDEELGFKAHFQQDFIDPIQRLDDDASNEDAYKLYRKNVKLGYDPTEGVVKMEVIAANPLTSQMFAERLIEYAEERVDNLTRRKRDDQLSESRATLQKAMDDRRLAQESLVSLQQEASIVDPEARIAALRAQITQRELELQEKQLQLEALLDNRRPNASRVDGVRGDIVRLQDLLDTLRTRMNVAVEGEGSLAEITTRIKLAQADLEMQNLMLQSALQNLETAQLEANRQTRYLSRSVDPVAPDEATYPRAFEDTILSFLILSGLYLMISLTASVLREQVSN</sequence>
<feature type="compositionally biased region" description="Low complexity" evidence="2">
    <location>
        <begin position="22"/>
        <end position="33"/>
    </location>
</feature>
<feature type="compositionally biased region" description="Pro residues" evidence="2">
    <location>
        <begin position="143"/>
        <end position="157"/>
    </location>
</feature>
<protein>
    <submittedName>
        <fullName evidence="4">Capsular polysaccharide transport system permease protein</fullName>
    </submittedName>
</protein>
<feature type="coiled-coil region" evidence="1">
    <location>
        <begin position="322"/>
        <end position="412"/>
    </location>
</feature>
<feature type="transmembrane region" description="Helical" evidence="3">
    <location>
        <begin position="515"/>
        <end position="535"/>
    </location>
</feature>
<accession>A0A1I0Z1Z3</accession>
<feature type="compositionally biased region" description="Basic residues" evidence="2">
    <location>
        <begin position="1"/>
        <end position="15"/>
    </location>
</feature>
<dbReference type="InterPro" id="IPR050445">
    <property type="entry name" value="Bact_polysacc_biosynth/exp"/>
</dbReference>
<keyword evidence="3" id="KW-0812">Transmembrane</keyword>
<name>A0A1I0Z1Z3_9RHOB</name>
<proteinExistence type="predicted"/>
<keyword evidence="3" id="KW-0472">Membrane</keyword>
<dbReference type="GO" id="GO:0005886">
    <property type="term" value="C:plasma membrane"/>
    <property type="evidence" value="ECO:0007669"/>
    <property type="project" value="TreeGrafter"/>
</dbReference>
<evidence type="ECO:0000256" key="3">
    <source>
        <dbReference type="SAM" id="Phobius"/>
    </source>
</evidence>